<dbReference type="RefSeq" id="WP_024488099.1">
    <property type="nucleotide sequence ID" value="NZ_NOVD01000075.1"/>
</dbReference>
<dbReference type="SMART" id="SM00987">
    <property type="entry name" value="UreE_C"/>
    <property type="match status" value="1"/>
</dbReference>
<dbReference type="Gene3D" id="3.40.470.10">
    <property type="entry name" value="Uracil-DNA glycosylase-like domain"/>
    <property type="match status" value="1"/>
</dbReference>
<comment type="caution">
    <text evidence="2">The sequence shown here is derived from an EMBL/GenBank/DDBJ whole genome shotgun (WGS) entry which is preliminary data.</text>
</comment>
<sequence length="195" mass="21857">MPEPLAELLRDIRRCTLCADHLPCGPRPVLQAGPSARLRVIGQAPGRKVHTTGVPWDDPSGDRLRTWLGLTPTEFYDPDKVAVMSMGFCYPGKARSGDKPPRSECASHWHEALNDRLLDVRLTVLVGQYAQAHYLRGRRKPTLTETVKAAKDYLPLGYLPLPHPSPRNQPWLAKNLWFEKDVLPIVQTAVRSLAL</sequence>
<dbReference type="SUPFAM" id="SSF52141">
    <property type="entry name" value="Uracil-DNA glycosylase-like"/>
    <property type="match status" value="1"/>
</dbReference>
<dbReference type="Pfam" id="PF03167">
    <property type="entry name" value="UDG"/>
    <property type="match status" value="1"/>
</dbReference>
<name>A0A2A5J007_RHOSG</name>
<evidence type="ECO:0000259" key="1">
    <source>
        <dbReference type="SMART" id="SM00986"/>
    </source>
</evidence>
<dbReference type="PANTHER" id="PTHR42160:SF1">
    <property type="entry name" value="URACIL-DNA GLYCOSYLASE SUPERFAMILY PROTEIN"/>
    <property type="match status" value="1"/>
</dbReference>
<dbReference type="PANTHER" id="PTHR42160">
    <property type="entry name" value="URACIL-DNA GLYCOSYLASE SUPERFAMILY PROTEIN"/>
    <property type="match status" value="1"/>
</dbReference>
<dbReference type="Proteomes" id="UP000230886">
    <property type="component" value="Unassembled WGS sequence"/>
</dbReference>
<proteinExistence type="predicted"/>
<accession>A0A2A5J007</accession>
<dbReference type="InterPro" id="IPR047124">
    <property type="entry name" value="HI_0220.2"/>
</dbReference>
<dbReference type="InterPro" id="IPR036895">
    <property type="entry name" value="Uracil-DNA_glycosylase-like_sf"/>
</dbReference>
<dbReference type="InterPro" id="IPR005122">
    <property type="entry name" value="Uracil-DNA_glycosylase-like"/>
</dbReference>
<organism evidence="2 3">
    <name type="scientific">Rhodococcus qingshengii</name>
    <dbReference type="NCBI Taxonomy" id="334542"/>
    <lineage>
        <taxon>Bacteria</taxon>
        <taxon>Bacillati</taxon>
        <taxon>Actinomycetota</taxon>
        <taxon>Actinomycetes</taxon>
        <taxon>Mycobacteriales</taxon>
        <taxon>Nocardiaceae</taxon>
        <taxon>Rhodococcus</taxon>
        <taxon>Rhodococcus erythropolis group</taxon>
    </lineage>
</organism>
<dbReference type="EMBL" id="NOVD01000075">
    <property type="protein sequence ID" value="PCK22331.1"/>
    <property type="molecule type" value="Genomic_DNA"/>
</dbReference>
<dbReference type="SMART" id="SM00986">
    <property type="entry name" value="UDG"/>
    <property type="match status" value="1"/>
</dbReference>
<gene>
    <name evidence="2" type="ORF">CHR55_32580</name>
</gene>
<reference evidence="2 3" key="1">
    <citation type="submission" date="2017-07" db="EMBL/GenBank/DDBJ databases">
        <title>Draft sequence of Rhodococcus enclensis 23b-28.</title>
        <authorList>
            <person name="Besaury L."/>
            <person name="Sancelme M."/>
            <person name="Amato P."/>
            <person name="Lallement A."/>
            <person name="Delort A.-M."/>
        </authorList>
    </citation>
    <scope>NUCLEOTIDE SEQUENCE [LARGE SCALE GENOMIC DNA]</scope>
    <source>
        <strain evidence="2 3">23b-28</strain>
    </source>
</reference>
<dbReference type="CDD" id="cd10033">
    <property type="entry name" value="UDG_like"/>
    <property type="match status" value="1"/>
</dbReference>
<feature type="domain" description="Uracil-DNA glycosylase-like" evidence="1">
    <location>
        <begin position="29"/>
        <end position="187"/>
    </location>
</feature>
<evidence type="ECO:0000313" key="2">
    <source>
        <dbReference type="EMBL" id="PCK22331.1"/>
    </source>
</evidence>
<evidence type="ECO:0000313" key="3">
    <source>
        <dbReference type="Proteomes" id="UP000230886"/>
    </source>
</evidence>
<protein>
    <submittedName>
        <fullName evidence="2">Uracil-DNA glycosylase</fullName>
    </submittedName>
</protein>
<dbReference type="AlphaFoldDB" id="A0A2A5J007"/>